<feature type="compositionally biased region" description="Polar residues" evidence="1">
    <location>
        <begin position="347"/>
        <end position="371"/>
    </location>
</feature>
<feature type="chain" id="PRO_5029813889" evidence="3">
    <location>
        <begin position="18"/>
        <end position="436"/>
    </location>
</feature>
<dbReference type="Proteomes" id="UP000583944">
    <property type="component" value="Unassembled WGS sequence"/>
</dbReference>
<feature type="compositionally biased region" description="Polar residues" evidence="1">
    <location>
        <begin position="379"/>
        <end position="412"/>
    </location>
</feature>
<feature type="compositionally biased region" description="Polar residues" evidence="1">
    <location>
        <begin position="285"/>
        <end position="304"/>
    </location>
</feature>
<feature type="region of interest" description="Disordered" evidence="1">
    <location>
        <begin position="193"/>
        <end position="412"/>
    </location>
</feature>
<reference evidence="4 5" key="1">
    <citation type="journal article" date="2019" name="Genome Biol. Evol.">
        <title>Nanopore Sequencing Significantly Improves Genome Assembly of the Protozoan Parasite Trypanosoma cruzi.</title>
        <authorList>
            <person name="Diaz-Viraque F."/>
            <person name="Pita S."/>
            <person name="Greif G."/>
            <person name="de Souza R.C.M."/>
            <person name="Iraola G."/>
            <person name="Robello C."/>
        </authorList>
    </citation>
    <scope>NUCLEOTIDE SEQUENCE [LARGE SCALE GENOMIC DNA]</scope>
    <source>
        <strain evidence="4 5">Berenice</strain>
    </source>
</reference>
<gene>
    <name evidence="4" type="ORF">ECC02_012830</name>
</gene>
<evidence type="ECO:0000256" key="1">
    <source>
        <dbReference type="SAM" id="MobiDB-lite"/>
    </source>
</evidence>
<feature type="transmembrane region" description="Helical" evidence="2">
    <location>
        <begin position="151"/>
        <end position="177"/>
    </location>
</feature>
<feature type="compositionally biased region" description="Low complexity" evidence="1">
    <location>
        <begin position="241"/>
        <end position="262"/>
    </location>
</feature>
<feature type="transmembrane region" description="Helical" evidence="2">
    <location>
        <begin position="54"/>
        <end position="76"/>
    </location>
</feature>
<keyword evidence="2" id="KW-1133">Transmembrane helix</keyword>
<keyword evidence="2" id="KW-0472">Membrane</keyword>
<feature type="compositionally biased region" description="Polar residues" evidence="1">
    <location>
        <begin position="314"/>
        <end position="332"/>
    </location>
</feature>
<feature type="compositionally biased region" description="Basic and acidic residues" evidence="1">
    <location>
        <begin position="206"/>
        <end position="220"/>
    </location>
</feature>
<feature type="transmembrane region" description="Helical" evidence="2">
    <location>
        <begin position="82"/>
        <end position="106"/>
    </location>
</feature>
<dbReference type="VEuPathDB" id="TriTrypDB:ECC02_012830"/>
<evidence type="ECO:0000313" key="5">
    <source>
        <dbReference type="Proteomes" id="UP000583944"/>
    </source>
</evidence>
<feature type="transmembrane region" description="Helical" evidence="2">
    <location>
        <begin position="419"/>
        <end position="435"/>
    </location>
</feature>
<protein>
    <submittedName>
        <fullName evidence="4">Mucin-associated surface protein (MASP) subgroup S004</fullName>
    </submittedName>
</protein>
<dbReference type="EMBL" id="JABDHM010000476">
    <property type="protein sequence ID" value="KAF5214552.1"/>
    <property type="molecule type" value="Genomic_DNA"/>
</dbReference>
<keyword evidence="2" id="KW-0812">Transmembrane</keyword>
<feature type="signal peptide" evidence="3">
    <location>
        <begin position="1"/>
        <end position="17"/>
    </location>
</feature>
<proteinExistence type="predicted"/>
<feature type="transmembrane region" description="Helical" evidence="2">
    <location>
        <begin position="113"/>
        <end position="139"/>
    </location>
</feature>
<feature type="compositionally biased region" description="Polar residues" evidence="1">
    <location>
        <begin position="221"/>
        <end position="235"/>
    </location>
</feature>
<comment type="caution">
    <text evidence="4">The sequence shown here is derived from an EMBL/GenBank/DDBJ whole genome shotgun (WGS) entry which is preliminary data.</text>
</comment>
<evidence type="ECO:0000313" key="4">
    <source>
        <dbReference type="EMBL" id="KAF5214552.1"/>
    </source>
</evidence>
<evidence type="ECO:0000256" key="3">
    <source>
        <dbReference type="SAM" id="SignalP"/>
    </source>
</evidence>
<keyword evidence="3" id="KW-0732">Signal</keyword>
<dbReference type="VEuPathDB" id="TriTrypDB:BCY84_16960"/>
<name>A0A7J6XJC4_TRYCR</name>
<organism evidence="4 5">
    <name type="scientific">Trypanosoma cruzi</name>
    <dbReference type="NCBI Taxonomy" id="5693"/>
    <lineage>
        <taxon>Eukaryota</taxon>
        <taxon>Discoba</taxon>
        <taxon>Euglenozoa</taxon>
        <taxon>Kinetoplastea</taxon>
        <taxon>Metakinetoplastina</taxon>
        <taxon>Trypanosomatida</taxon>
        <taxon>Trypanosomatidae</taxon>
        <taxon>Trypanosoma</taxon>
        <taxon>Schizotrypanum</taxon>
    </lineage>
</organism>
<evidence type="ECO:0000256" key="2">
    <source>
        <dbReference type="SAM" id="Phobius"/>
    </source>
</evidence>
<accession>A0A7J6XJC4</accession>
<sequence>MIVFCFTYFYCPAVCSALCPTSVTLNASQTQYMHGTHTTFCVWMHGHWSHTVQPFVLCVFNCFYFIAVRLPVFFFLVASCVFFFLFGCYGALCFCPFTVFNCLVVCGQAASGLLSFVALLLLLVFFTVPCLFFCLSLYVDGELVCAEGCTQVTGVMAMMMTGRVLLVCALCVLWCGVGGGGCTEGQLPDVGPPVNPASGAGVTHNPVDHTVPDGAGKHSAEQAQLNNVEGSTSREVSLEAPLQPVSTTQQTPSSSDPTDSLTNSQSSGGKRQDVQHEGPPGRPGTSPSQEDNTKVSNGNQQSIDPPSPSGNDDVVSSNSGERTEDNSGSTETLDAAPSEEGQERENVTPSLEQPRETSTAAPAITTQTSSMAPPEENESNTVKMSEASPQSTGTAQTNDTTKIGDNDGSTAVSHTTSPLLLLLVVACAAAAAVVAA</sequence>
<dbReference type="AlphaFoldDB" id="A0A7J6XJC4"/>